<keyword evidence="4" id="KW-0548">Nucleotidyltransferase</keyword>
<organism evidence="10">
    <name type="scientific">marine sediment metagenome</name>
    <dbReference type="NCBI Taxonomy" id="412755"/>
    <lineage>
        <taxon>unclassified sequences</taxon>
        <taxon>metagenomes</taxon>
        <taxon>ecological metagenomes</taxon>
    </lineage>
</organism>
<evidence type="ECO:0000256" key="4">
    <source>
        <dbReference type="ARBA" id="ARBA00022695"/>
    </source>
</evidence>
<comment type="caution">
    <text evidence="10">The sequence shown here is derived from an EMBL/GenBank/DDBJ whole genome shotgun (WGS) entry which is preliminary data.</text>
</comment>
<name>A0A0F9T1E9_9ZZZZ</name>
<evidence type="ECO:0000256" key="5">
    <source>
        <dbReference type="ARBA" id="ARBA00022723"/>
    </source>
</evidence>
<keyword evidence="3" id="KW-0819">tRNA processing</keyword>
<evidence type="ECO:0000256" key="1">
    <source>
        <dbReference type="ARBA" id="ARBA00001946"/>
    </source>
</evidence>
<reference evidence="10" key="1">
    <citation type="journal article" date="2015" name="Nature">
        <title>Complex archaea that bridge the gap between prokaryotes and eukaryotes.</title>
        <authorList>
            <person name="Spang A."/>
            <person name="Saw J.H."/>
            <person name="Jorgensen S.L."/>
            <person name="Zaremba-Niedzwiedzka K."/>
            <person name="Martijn J."/>
            <person name="Lind A.E."/>
            <person name="van Eijk R."/>
            <person name="Schleper C."/>
            <person name="Guy L."/>
            <person name="Ettema T.J."/>
        </authorList>
    </citation>
    <scope>NUCLEOTIDE SEQUENCE</scope>
</reference>
<evidence type="ECO:0000259" key="8">
    <source>
        <dbReference type="Pfam" id="PF01743"/>
    </source>
</evidence>
<evidence type="ECO:0000256" key="3">
    <source>
        <dbReference type="ARBA" id="ARBA00022694"/>
    </source>
</evidence>
<feature type="domain" description="tRNA nucleotidyltransferase/poly(A) polymerase RNA and SrmB- binding" evidence="9">
    <location>
        <begin position="190"/>
        <end position="247"/>
    </location>
</feature>
<comment type="cofactor">
    <cofactor evidence="1">
        <name>Mg(2+)</name>
        <dbReference type="ChEBI" id="CHEBI:18420"/>
    </cofactor>
</comment>
<keyword evidence="6" id="KW-0547">Nucleotide-binding</keyword>
<dbReference type="GO" id="GO:0000166">
    <property type="term" value="F:nucleotide binding"/>
    <property type="evidence" value="ECO:0007669"/>
    <property type="project" value="UniProtKB-KW"/>
</dbReference>
<evidence type="ECO:0000256" key="2">
    <source>
        <dbReference type="ARBA" id="ARBA00022679"/>
    </source>
</evidence>
<dbReference type="PANTHER" id="PTHR46173">
    <property type="entry name" value="CCA TRNA NUCLEOTIDYLTRANSFERASE 1, MITOCHONDRIAL"/>
    <property type="match status" value="1"/>
</dbReference>
<evidence type="ECO:0000313" key="10">
    <source>
        <dbReference type="EMBL" id="KKN75110.1"/>
    </source>
</evidence>
<dbReference type="GO" id="GO:0000049">
    <property type="term" value="F:tRNA binding"/>
    <property type="evidence" value="ECO:0007669"/>
    <property type="project" value="TreeGrafter"/>
</dbReference>
<proteinExistence type="predicted"/>
<dbReference type="Gene3D" id="3.30.460.10">
    <property type="entry name" value="Beta Polymerase, domain 2"/>
    <property type="match status" value="1"/>
</dbReference>
<dbReference type="Pfam" id="PF01743">
    <property type="entry name" value="PolyA_pol"/>
    <property type="match status" value="1"/>
</dbReference>
<dbReference type="InterPro" id="IPR032828">
    <property type="entry name" value="PolyA_RNA-bd"/>
</dbReference>
<dbReference type="PANTHER" id="PTHR46173:SF1">
    <property type="entry name" value="CCA TRNA NUCLEOTIDYLTRANSFERASE 1, MITOCHONDRIAL"/>
    <property type="match status" value="1"/>
</dbReference>
<sequence length="394" mass="42774">MDRTNDLTLPASTSWLADADAQAVCDAIQRGGHNIYFVGGCVRNALLGLPDSDVDMSTDALPEKVMELAVRAGLKAVPTGVDHGTVTIVSGGKGFEVTTFRRDVETDGRRAVVAFSDNMREDARRRDFTMNALYADAKGRVIDPLGGLTDLLARCVRFIENPEARIREDYLRILRYFRFSAWYADTSAGFDPEALAAIASNVVGLETLSAERIGAEMKKLVAAPDPAPAIAAMRQTGVLNAILPGSDDAWLSMVVHFETLLDLPPDWRLRLAAIGGSDVTARLRLAKTDTRYLVLLKGAAFGAQTIAEVAYRHGVTVAKAIVILRACMSEQPPSLSVLETINKGSEARLPIRAVDLMPRYTGAALGQRLANLERFWIESGFTATRDVLLQLPES</sequence>
<dbReference type="AlphaFoldDB" id="A0A0F9T1E9"/>
<keyword evidence="2" id="KW-0808">Transferase</keyword>
<dbReference type="CDD" id="cd05398">
    <property type="entry name" value="NT_ClassII-CCAase"/>
    <property type="match status" value="1"/>
</dbReference>
<dbReference type="SUPFAM" id="SSF81301">
    <property type="entry name" value="Nucleotidyltransferase"/>
    <property type="match status" value="1"/>
</dbReference>
<dbReference type="GO" id="GO:0016779">
    <property type="term" value="F:nucleotidyltransferase activity"/>
    <property type="evidence" value="ECO:0007669"/>
    <property type="project" value="UniProtKB-KW"/>
</dbReference>
<evidence type="ECO:0008006" key="11">
    <source>
        <dbReference type="Google" id="ProtNLM"/>
    </source>
</evidence>
<dbReference type="GO" id="GO:0046872">
    <property type="term" value="F:metal ion binding"/>
    <property type="evidence" value="ECO:0007669"/>
    <property type="project" value="UniProtKB-KW"/>
</dbReference>
<keyword evidence="7" id="KW-0460">Magnesium</keyword>
<evidence type="ECO:0000256" key="7">
    <source>
        <dbReference type="ARBA" id="ARBA00022842"/>
    </source>
</evidence>
<feature type="domain" description="Poly A polymerase head" evidence="8">
    <location>
        <begin position="35"/>
        <end position="157"/>
    </location>
</feature>
<evidence type="ECO:0000256" key="6">
    <source>
        <dbReference type="ARBA" id="ARBA00022741"/>
    </source>
</evidence>
<dbReference type="InterPro" id="IPR002646">
    <property type="entry name" value="PolA_pol_head_dom"/>
</dbReference>
<accession>A0A0F9T1E9</accession>
<keyword evidence="5" id="KW-0479">Metal-binding</keyword>
<dbReference type="Gene3D" id="1.10.3090.10">
    <property type="entry name" value="cca-adding enzyme, domain 2"/>
    <property type="match status" value="1"/>
</dbReference>
<gene>
    <name evidence="10" type="ORF">LCGC14_0383880</name>
</gene>
<protein>
    <recommendedName>
        <fullName evidence="11">Poly A polymerase head domain-containing protein</fullName>
    </recommendedName>
</protein>
<dbReference type="EMBL" id="LAZR01000315">
    <property type="protein sequence ID" value="KKN75110.1"/>
    <property type="molecule type" value="Genomic_DNA"/>
</dbReference>
<dbReference type="InterPro" id="IPR043519">
    <property type="entry name" value="NT_sf"/>
</dbReference>
<dbReference type="GO" id="GO:0008033">
    <property type="term" value="P:tRNA processing"/>
    <property type="evidence" value="ECO:0007669"/>
    <property type="project" value="UniProtKB-KW"/>
</dbReference>
<evidence type="ECO:0000259" key="9">
    <source>
        <dbReference type="Pfam" id="PF12627"/>
    </source>
</evidence>
<dbReference type="InterPro" id="IPR050264">
    <property type="entry name" value="Bact_CCA-adding_enz_type3_sf"/>
</dbReference>
<dbReference type="Pfam" id="PF12627">
    <property type="entry name" value="PolyA_pol_RNAbd"/>
    <property type="match status" value="1"/>
</dbReference>
<dbReference type="SUPFAM" id="SSF81891">
    <property type="entry name" value="Poly A polymerase C-terminal region-like"/>
    <property type="match status" value="1"/>
</dbReference>